<evidence type="ECO:0000256" key="1">
    <source>
        <dbReference type="SAM" id="MobiDB-lite"/>
    </source>
</evidence>
<name>A0A1H0Y6S9_9EURY</name>
<sequence>MGKDTTHQGTSAVGGRRAGGPQRRTVLKTIAAGVGGAALPVGTVAGSNGERTTGSSWHTLTLSANGPVEYTLTVDGTLEPDTEGGDFSADSDEDVYRPTRDAYFGVRDETGPVPENAGGTTYLGDRMLITGRLSTLEVEPEDGYDANVYLDESLTSVSDIMNDGEGPYLDGYHSLMITANGPTRYEVLTIAERGEIQTESGDFSADSDDGTTTNDDGTVTATDETGPIPENAGGTTYLGDRYLLSGTVEELDLDYEPMRYDLNVYIDEQDVDPDVVRNNEF</sequence>
<reference evidence="3" key="1">
    <citation type="submission" date="2016-10" db="EMBL/GenBank/DDBJ databases">
        <authorList>
            <person name="Varghese N."/>
            <person name="Submissions S."/>
        </authorList>
    </citation>
    <scope>NUCLEOTIDE SEQUENCE [LARGE SCALE GENOMIC DNA]</scope>
    <source>
        <strain evidence="3">CGMCC 1.12397</strain>
    </source>
</reference>
<feature type="region of interest" description="Disordered" evidence="1">
    <location>
        <begin position="197"/>
        <end position="236"/>
    </location>
</feature>
<dbReference type="EMBL" id="FNKQ01000001">
    <property type="protein sequence ID" value="SDQ10845.1"/>
    <property type="molecule type" value="Genomic_DNA"/>
</dbReference>
<feature type="compositionally biased region" description="Low complexity" evidence="1">
    <location>
        <begin position="210"/>
        <end position="223"/>
    </location>
</feature>
<accession>A0A1H0Y6S9</accession>
<proteinExistence type="predicted"/>
<dbReference type="PROSITE" id="PS51318">
    <property type="entry name" value="TAT"/>
    <property type="match status" value="1"/>
</dbReference>
<evidence type="ECO:0000313" key="2">
    <source>
        <dbReference type="EMBL" id="SDQ10845.1"/>
    </source>
</evidence>
<protein>
    <submittedName>
        <fullName evidence="2">Uncharacterized protein</fullName>
    </submittedName>
</protein>
<gene>
    <name evidence="2" type="ORF">SAMN05216278_0439</name>
</gene>
<evidence type="ECO:0000313" key="3">
    <source>
        <dbReference type="Proteomes" id="UP000199289"/>
    </source>
</evidence>
<dbReference type="AlphaFoldDB" id="A0A1H0Y6S9"/>
<dbReference type="InterPro" id="IPR006311">
    <property type="entry name" value="TAT_signal"/>
</dbReference>
<dbReference type="Proteomes" id="UP000199289">
    <property type="component" value="Unassembled WGS sequence"/>
</dbReference>
<feature type="region of interest" description="Disordered" evidence="1">
    <location>
        <begin position="1"/>
        <end position="23"/>
    </location>
</feature>
<organism evidence="2 3">
    <name type="scientific">Halopelagius longus</name>
    <dbReference type="NCBI Taxonomy" id="1236180"/>
    <lineage>
        <taxon>Archaea</taxon>
        <taxon>Methanobacteriati</taxon>
        <taxon>Methanobacteriota</taxon>
        <taxon>Stenosarchaea group</taxon>
        <taxon>Halobacteria</taxon>
        <taxon>Halobacteriales</taxon>
        <taxon>Haloferacaceae</taxon>
    </lineage>
</organism>